<evidence type="ECO:0000259" key="16">
    <source>
        <dbReference type="Pfam" id="PF07715"/>
    </source>
</evidence>
<keyword evidence="6 14" id="KW-0732">Signal</keyword>
<dbReference type="SUPFAM" id="SSF56935">
    <property type="entry name" value="Porins"/>
    <property type="match status" value="1"/>
</dbReference>
<evidence type="ECO:0000256" key="7">
    <source>
        <dbReference type="ARBA" id="ARBA00023065"/>
    </source>
</evidence>
<dbReference type="AlphaFoldDB" id="A0A095ZBH2"/>
<comment type="subcellular location">
    <subcellularLocation>
        <location evidence="1 12">Cell outer membrane</location>
        <topology evidence="1 12">Multi-pass membrane protein</topology>
    </subcellularLocation>
</comment>
<evidence type="ECO:0000256" key="9">
    <source>
        <dbReference type="ARBA" id="ARBA00023136"/>
    </source>
</evidence>
<dbReference type="EMBL" id="JRNI01000006">
    <property type="protein sequence ID" value="KGF32130.1"/>
    <property type="molecule type" value="Genomic_DNA"/>
</dbReference>
<evidence type="ECO:0000256" key="5">
    <source>
        <dbReference type="ARBA" id="ARBA00022692"/>
    </source>
</evidence>
<dbReference type="GO" id="GO:0006811">
    <property type="term" value="P:monoatomic ion transport"/>
    <property type="evidence" value="ECO:0007669"/>
    <property type="project" value="UniProtKB-KW"/>
</dbReference>
<dbReference type="RefSeq" id="WP_036557310.1">
    <property type="nucleotide sequence ID" value="NZ_JRNI01000006.1"/>
</dbReference>
<sequence length="630" mass="70005">MFKVSSLTAALAVAYVFTSTATAQSTDTQNTQPEIQPLPPLVVIASRSVQTIDRAIGDISVIDGVQLRQSTDATILRTLARQPGIQMYDSGGPQTTSGISMRGAWGDQNLIMLNGIRINNPVSGNSIPWGTLNPRAFERVEMVRGSASSLWGSSAMGGVVNLVTEVAPGEIRDFSPYADIGFGSQGTARSGAGFSGADGTFDYSLNALYARSDGYNATTKDNVFSYHPDDDGYQQHSLSGSFGWTWAPEQRIGVHFFNSYLNGDYDAGQFDPVGAHVKQRQQVYGVSSSNKITDWWQSTLRYGFVKTSMFNNGPFGDSNNRNYQNSFSWQHDFSLTPDQIISVFYEGYKERIASSSQFDKNKRNTNSFGAIYQGHFMDRHHVQASIRNDRYTDYGARTTGSLAYDLDITEEVTVGVAANTGFRMPSFYDLYAPLEWGFKGNPELKPEKSRNFEAHISFENETSSASLRAFHSKYRDLINPYDLSMSPASTSNTEKASIRGISLNASHDFGTTLIYAGADFLDHKDDSTKKRLLRRARQVYRAGVVQRYERFELGAEFMHIGSRFDDKDNTPEKRLGGYGIVNLSAKAQLSKEFSAQLHWNNVFDKKYAPSHGYRGQGSNVFVNLSWQPKQ</sequence>
<dbReference type="InterPro" id="IPR000531">
    <property type="entry name" value="Beta-barrel_TonB"/>
</dbReference>
<dbReference type="GO" id="GO:0009279">
    <property type="term" value="C:cell outer membrane"/>
    <property type="evidence" value="ECO:0007669"/>
    <property type="project" value="UniProtKB-SubCell"/>
</dbReference>
<keyword evidence="18" id="KW-1185">Reference proteome</keyword>
<keyword evidence="3 12" id="KW-0813">Transport</keyword>
<dbReference type="OrthoDB" id="183532at2"/>
<comment type="caution">
    <text evidence="17">The sequence shown here is derived from an EMBL/GenBank/DDBJ whole genome shotgun (WGS) entry which is preliminary data.</text>
</comment>
<evidence type="ECO:0000256" key="6">
    <source>
        <dbReference type="ARBA" id="ARBA00022729"/>
    </source>
</evidence>
<dbReference type="GO" id="GO:0015889">
    <property type="term" value="P:cobalamin transport"/>
    <property type="evidence" value="ECO:0007669"/>
    <property type="project" value="TreeGrafter"/>
</dbReference>
<dbReference type="InterPro" id="IPR036942">
    <property type="entry name" value="Beta-barrel_TonB_sf"/>
</dbReference>
<dbReference type="eggNOG" id="COG4206">
    <property type="taxonomic scope" value="Bacteria"/>
</dbReference>
<keyword evidence="11 12" id="KW-0998">Cell outer membrane</keyword>
<comment type="similarity">
    <text evidence="2 12 13">Belongs to the TonB-dependent receptor family.</text>
</comment>
<evidence type="ECO:0000256" key="13">
    <source>
        <dbReference type="RuleBase" id="RU003357"/>
    </source>
</evidence>
<evidence type="ECO:0000256" key="12">
    <source>
        <dbReference type="PROSITE-ProRule" id="PRU01360"/>
    </source>
</evidence>
<evidence type="ECO:0000313" key="17">
    <source>
        <dbReference type="EMBL" id="KGF32130.1"/>
    </source>
</evidence>
<name>A0A095ZBH2_9BURK</name>
<gene>
    <name evidence="17" type="ORF">HMPREF2130_01290</name>
</gene>
<evidence type="ECO:0000256" key="8">
    <source>
        <dbReference type="ARBA" id="ARBA00023077"/>
    </source>
</evidence>
<evidence type="ECO:0000256" key="1">
    <source>
        <dbReference type="ARBA" id="ARBA00004571"/>
    </source>
</evidence>
<dbReference type="CDD" id="cd01347">
    <property type="entry name" value="ligand_gated_channel"/>
    <property type="match status" value="1"/>
</dbReference>
<dbReference type="PANTHER" id="PTHR30069">
    <property type="entry name" value="TONB-DEPENDENT OUTER MEMBRANE RECEPTOR"/>
    <property type="match status" value="1"/>
</dbReference>
<proteinExistence type="inferred from homology"/>
<organism evidence="17 18">
    <name type="scientific">Oligella urethralis DNF00040</name>
    <dbReference type="NCBI Taxonomy" id="1401065"/>
    <lineage>
        <taxon>Bacteria</taxon>
        <taxon>Pseudomonadati</taxon>
        <taxon>Pseudomonadota</taxon>
        <taxon>Betaproteobacteria</taxon>
        <taxon>Burkholderiales</taxon>
        <taxon>Alcaligenaceae</taxon>
        <taxon>Oligella</taxon>
    </lineage>
</organism>
<protein>
    <recommendedName>
        <fullName evidence="19">TonB-dependent receptor</fullName>
    </recommendedName>
</protein>
<dbReference type="Pfam" id="PF00593">
    <property type="entry name" value="TonB_dep_Rec_b-barrel"/>
    <property type="match status" value="1"/>
</dbReference>
<keyword evidence="10" id="KW-0675">Receptor</keyword>
<dbReference type="Gene3D" id="2.170.130.10">
    <property type="entry name" value="TonB-dependent receptor, plug domain"/>
    <property type="match status" value="1"/>
</dbReference>
<evidence type="ECO:0000313" key="18">
    <source>
        <dbReference type="Proteomes" id="UP000029629"/>
    </source>
</evidence>
<keyword evidence="7" id="KW-0406">Ion transport</keyword>
<keyword evidence="9 12" id="KW-0472">Membrane</keyword>
<accession>A0A095ZBH2</accession>
<dbReference type="PANTHER" id="PTHR30069:SF53">
    <property type="entry name" value="COLICIN I RECEPTOR-RELATED"/>
    <property type="match status" value="1"/>
</dbReference>
<dbReference type="InterPro" id="IPR039426">
    <property type="entry name" value="TonB-dep_rcpt-like"/>
</dbReference>
<dbReference type="Gene3D" id="2.40.170.20">
    <property type="entry name" value="TonB-dependent receptor, beta-barrel domain"/>
    <property type="match status" value="1"/>
</dbReference>
<dbReference type="PROSITE" id="PS52016">
    <property type="entry name" value="TONB_DEPENDENT_REC_3"/>
    <property type="match status" value="1"/>
</dbReference>
<evidence type="ECO:0000256" key="4">
    <source>
        <dbReference type="ARBA" id="ARBA00022452"/>
    </source>
</evidence>
<keyword evidence="8 13" id="KW-0798">TonB box</keyword>
<evidence type="ECO:0000256" key="10">
    <source>
        <dbReference type="ARBA" id="ARBA00023170"/>
    </source>
</evidence>
<feature type="signal peptide" evidence="14">
    <location>
        <begin position="1"/>
        <end position="23"/>
    </location>
</feature>
<feature type="domain" description="TonB-dependent receptor plug" evidence="16">
    <location>
        <begin position="56"/>
        <end position="159"/>
    </location>
</feature>
<keyword evidence="4 12" id="KW-1134">Transmembrane beta strand</keyword>
<dbReference type="InterPro" id="IPR012910">
    <property type="entry name" value="Plug_dom"/>
</dbReference>
<dbReference type="InterPro" id="IPR037066">
    <property type="entry name" value="Plug_dom_sf"/>
</dbReference>
<dbReference type="Proteomes" id="UP000029629">
    <property type="component" value="Unassembled WGS sequence"/>
</dbReference>
<evidence type="ECO:0000256" key="3">
    <source>
        <dbReference type="ARBA" id="ARBA00022448"/>
    </source>
</evidence>
<evidence type="ECO:0000256" key="2">
    <source>
        <dbReference type="ARBA" id="ARBA00009810"/>
    </source>
</evidence>
<evidence type="ECO:0000256" key="11">
    <source>
        <dbReference type="ARBA" id="ARBA00023237"/>
    </source>
</evidence>
<feature type="chain" id="PRO_5001914164" description="TonB-dependent receptor" evidence="14">
    <location>
        <begin position="24"/>
        <end position="630"/>
    </location>
</feature>
<reference evidence="17 18" key="1">
    <citation type="submission" date="2014-07" db="EMBL/GenBank/DDBJ databases">
        <authorList>
            <person name="McCorrison J."/>
            <person name="Sanka R."/>
            <person name="Torralba M."/>
            <person name="Gillis M."/>
            <person name="Haft D.H."/>
            <person name="Methe B."/>
            <person name="Sutton G."/>
            <person name="Nelson K.E."/>
        </authorList>
    </citation>
    <scope>NUCLEOTIDE SEQUENCE [LARGE SCALE GENOMIC DNA]</scope>
    <source>
        <strain evidence="17 18">DNF00040</strain>
    </source>
</reference>
<dbReference type="Pfam" id="PF07715">
    <property type="entry name" value="Plug"/>
    <property type="match status" value="1"/>
</dbReference>
<feature type="domain" description="TonB-dependent receptor-like beta-barrel" evidence="15">
    <location>
        <begin position="182"/>
        <end position="602"/>
    </location>
</feature>
<evidence type="ECO:0000256" key="14">
    <source>
        <dbReference type="SAM" id="SignalP"/>
    </source>
</evidence>
<evidence type="ECO:0000259" key="15">
    <source>
        <dbReference type="Pfam" id="PF00593"/>
    </source>
</evidence>
<keyword evidence="5 12" id="KW-0812">Transmembrane</keyword>
<evidence type="ECO:0008006" key="19">
    <source>
        <dbReference type="Google" id="ProtNLM"/>
    </source>
</evidence>